<keyword evidence="3" id="KW-1185">Reference proteome</keyword>
<dbReference type="GO" id="GO:0016787">
    <property type="term" value="F:hydrolase activity"/>
    <property type="evidence" value="ECO:0007669"/>
    <property type="project" value="UniProtKB-KW"/>
</dbReference>
<name>A0ABY3X1P5_9GAMM</name>
<evidence type="ECO:0000313" key="2">
    <source>
        <dbReference type="EMBL" id="UNM95614.1"/>
    </source>
</evidence>
<dbReference type="InterPro" id="IPR029058">
    <property type="entry name" value="AB_hydrolase_fold"/>
</dbReference>
<dbReference type="Gene3D" id="3.40.50.1820">
    <property type="entry name" value="alpha/beta hydrolase"/>
    <property type="match status" value="1"/>
</dbReference>
<proteinExistence type="predicted"/>
<dbReference type="Pfam" id="PF12146">
    <property type="entry name" value="Hydrolase_4"/>
    <property type="match status" value="1"/>
</dbReference>
<dbReference type="Proteomes" id="UP000829542">
    <property type="component" value="Chromosome"/>
</dbReference>
<evidence type="ECO:0000313" key="3">
    <source>
        <dbReference type="Proteomes" id="UP000829542"/>
    </source>
</evidence>
<gene>
    <name evidence="2" type="ORF">MMG00_10340</name>
</gene>
<keyword evidence="2" id="KW-0378">Hydrolase</keyword>
<reference evidence="2 3" key="1">
    <citation type="submission" date="2022-03" db="EMBL/GenBank/DDBJ databases">
        <title>Ignatzschineria rhizosphaerae HR5S32.</title>
        <authorList>
            <person name="Sun J.Q."/>
            <person name="Feng J.Y."/>
        </authorList>
    </citation>
    <scope>NUCLEOTIDE SEQUENCE [LARGE SCALE GENOMIC DNA]</scope>
    <source>
        <strain evidence="2 3">HR5S32</strain>
    </source>
</reference>
<evidence type="ECO:0000259" key="1">
    <source>
        <dbReference type="Pfam" id="PF12146"/>
    </source>
</evidence>
<protein>
    <submittedName>
        <fullName evidence="2">Alpha/beta hydrolase</fullName>
    </submittedName>
</protein>
<organism evidence="2 3">
    <name type="scientific">Ignatzschineria rhizosphaerae</name>
    <dbReference type="NCBI Taxonomy" id="2923279"/>
    <lineage>
        <taxon>Bacteria</taxon>
        <taxon>Pseudomonadati</taxon>
        <taxon>Pseudomonadota</taxon>
        <taxon>Gammaproteobacteria</taxon>
        <taxon>Cardiobacteriales</taxon>
        <taxon>Ignatzschineriaceae</taxon>
        <taxon>Ignatzschineria</taxon>
    </lineage>
</organism>
<dbReference type="PANTHER" id="PTHR12277:SF81">
    <property type="entry name" value="PROTEIN ABHD13"/>
    <property type="match status" value="1"/>
</dbReference>
<sequence>MNSLFYFPNQKDYESGPKQHSQVYSDHYWQTADGVTLHGWLIPAQREGTLMEEAMGTVLFAHGNAANITTHYWLLSWMPKAGINVFIFDYRGFGQSKGRSTFKGTELDAISALHYLKSLEGIDPDKIIALGQSMIVMLGKNQDSAVKGLIVDGAFYNHQSIANYYLPGALAFLSLKVMVHPIILSP</sequence>
<dbReference type="InterPro" id="IPR022742">
    <property type="entry name" value="Hydrolase_4"/>
</dbReference>
<dbReference type="RefSeq" id="WP_242148034.1">
    <property type="nucleotide sequence ID" value="NZ_CP093379.1"/>
</dbReference>
<feature type="domain" description="Serine aminopeptidase S33" evidence="1">
    <location>
        <begin position="53"/>
        <end position="160"/>
    </location>
</feature>
<dbReference type="SUPFAM" id="SSF53474">
    <property type="entry name" value="alpha/beta-Hydrolases"/>
    <property type="match status" value="1"/>
</dbReference>
<dbReference type="PANTHER" id="PTHR12277">
    <property type="entry name" value="ALPHA/BETA HYDROLASE DOMAIN-CONTAINING PROTEIN"/>
    <property type="match status" value="1"/>
</dbReference>
<accession>A0ABY3X1P5</accession>
<dbReference type="EMBL" id="CP093379">
    <property type="protein sequence ID" value="UNM95614.1"/>
    <property type="molecule type" value="Genomic_DNA"/>
</dbReference>